<organism evidence="2 3">
    <name type="scientific">Genlisea aurea</name>
    <dbReference type="NCBI Taxonomy" id="192259"/>
    <lineage>
        <taxon>Eukaryota</taxon>
        <taxon>Viridiplantae</taxon>
        <taxon>Streptophyta</taxon>
        <taxon>Embryophyta</taxon>
        <taxon>Tracheophyta</taxon>
        <taxon>Spermatophyta</taxon>
        <taxon>Magnoliopsida</taxon>
        <taxon>eudicotyledons</taxon>
        <taxon>Gunneridae</taxon>
        <taxon>Pentapetalae</taxon>
        <taxon>asterids</taxon>
        <taxon>lamiids</taxon>
        <taxon>Lamiales</taxon>
        <taxon>Lentibulariaceae</taxon>
        <taxon>Genlisea</taxon>
    </lineage>
</organism>
<gene>
    <name evidence="2" type="ORF">M569_02026</name>
</gene>
<comment type="caution">
    <text evidence="2">The sequence shown here is derived from an EMBL/GenBank/DDBJ whole genome shotgun (WGS) entry which is preliminary data.</text>
</comment>
<evidence type="ECO:0000313" key="2">
    <source>
        <dbReference type="EMBL" id="EPS72735.1"/>
    </source>
</evidence>
<dbReference type="Proteomes" id="UP000015453">
    <property type="component" value="Unassembled WGS sequence"/>
</dbReference>
<proteinExistence type="predicted"/>
<protein>
    <submittedName>
        <fullName evidence="2">Uncharacterized protein</fullName>
    </submittedName>
</protein>
<dbReference type="PANTHER" id="PTHR31776:SF0">
    <property type="entry name" value="ALPHA-L-ARABINOFURANOSIDASE 1"/>
    <property type="match status" value="1"/>
</dbReference>
<dbReference type="InterPro" id="IPR051563">
    <property type="entry name" value="Glycosyl_Hydrolase_51"/>
</dbReference>
<dbReference type="AlphaFoldDB" id="S8D097"/>
<feature type="chain" id="PRO_5004549371" evidence="1">
    <location>
        <begin position="31"/>
        <end position="144"/>
    </location>
</feature>
<name>S8D097_9LAMI</name>
<feature type="signal peptide" evidence="1">
    <location>
        <begin position="1"/>
        <end position="30"/>
    </location>
</feature>
<keyword evidence="3" id="KW-1185">Reference proteome</keyword>
<feature type="non-terminal residue" evidence="2">
    <location>
        <position position="1"/>
    </location>
</feature>
<dbReference type="PANTHER" id="PTHR31776">
    <property type="entry name" value="ALPHA-L-ARABINOFURANOSIDASE 1"/>
    <property type="match status" value="1"/>
</dbReference>
<keyword evidence="1" id="KW-0732">Signal</keyword>
<feature type="non-terminal residue" evidence="2">
    <location>
        <position position="144"/>
    </location>
</feature>
<dbReference type="OrthoDB" id="1432442at2759"/>
<evidence type="ECO:0000313" key="3">
    <source>
        <dbReference type="Proteomes" id="UP000015453"/>
    </source>
</evidence>
<accession>S8D097</accession>
<reference evidence="2 3" key="1">
    <citation type="journal article" date="2013" name="BMC Genomics">
        <title>The miniature genome of a carnivorous plant Genlisea aurea contains a low number of genes and short non-coding sequences.</title>
        <authorList>
            <person name="Leushkin E.V."/>
            <person name="Sutormin R.A."/>
            <person name="Nabieva E.R."/>
            <person name="Penin A.A."/>
            <person name="Kondrashov A.S."/>
            <person name="Logacheva M.D."/>
        </authorList>
    </citation>
    <scope>NUCLEOTIDE SEQUENCE [LARGE SCALE GENOMIC DNA]</scope>
</reference>
<dbReference type="EMBL" id="AUSU01000717">
    <property type="protein sequence ID" value="EPS72735.1"/>
    <property type="molecule type" value="Genomic_DNA"/>
</dbReference>
<dbReference type="GO" id="GO:0046556">
    <property type="term" value="F:alpha-L-arabinofuranosidase activity"/>
    <property type="evidence" value="ECO:0007669"/>
    <property type="project" value="TreeGrafter"/>
</dbReference>
<evidence type="ECO:0000256" key="1">
    <source>
        <dbReference type="SAM" id="SignalP"/>
    </source>
</evidence>
<sequence>VRSHCSQMKHLLFLFSILVTIAGFLASTQGDEAVTLSVDASPALTKNISSVMYGVFFEEINHAGTGGLWAELVSNRGFEAGRDTLPPTIEPWKIIGNKPSLNVSTDSSSCFAKNKVALKVEVLCSEKTCPSGGVGVYNPGFWGM</sequence>